<evidence type="ECO:0000256" key="4">
    <source>
        <dbReference type="PROSITE-ProRule" id="PRU00335"/>
    </source>
</evidence>
<dbReference type="GO" id="GO:0003700">
    <property type="term" value="F:DNA-binding transcription factor activity"/>
    <property type="evidence" value="ECO:0007669"/>
    <property type="project" value="TreeGrafter"/>
</dbReference>
<feature type="domain" description="HTH tetR-type" evidence="5">
    <location>
        <begin position="11"/>
        <end position="71"/>
    </location>
</feature>
<dbReference type="AlphaFoldDB" id="A0A5J6L1E4"/>
<gene>
    <name evidence="6" type="ORF">F6J85_03695</name>
</gene>
<evidence type="ECO:0000256" key="2">
    <source>
        <dbReference type="ARBA" id="ARBA00023125"/>
    </source>
</evidence>
<dbReference type="InterPro" id="IPR023772">
    <property type="entry name" value="DNA-bd_HTH_TetR-type_CS"/>
</dbReference>
<sequence>MSAKSPGRPRQTTHDDIRAVAFALFAEKGYARTSLAEIARASGVSRTTLFAYFPAKRDLMWEEFDAGAERMRRTLDASRDLPVMDAIVAALLAVAHYGPADHASFVERRRIVYSDDGLRAAAALRADELSEVVVEQVRRRAPDADPERVGDVVHALMAVGERGTADWAHLPQATEALDTHLATRLQPFVDALRPLLD</sequence>
<dbReference type="InterPro" id="IPR050109">
    <property type="entry name" value="HTH-type_TetR-like_transc_reg"/>
</dbReference>
<dbReference type="InterPro" id="IPR001647">
    <property type="entry name" value="HTH_TetR"/>
</dbReference>
<dbReference type="PANTHER" id="PTHR30055:SF234">
    <property type="entry name" value="HTH-TYPE TRANSCRIPTIONAL REGULATOR BETI"/>
    <property type="match status" value="1"/>
</dbReference>
<dbReference type="PROSITE" id="PS01081">
    <property type="entry name" value="HTH_TETR_1"/>
    <property type="match status" value="1"/>
</dbReference>
<keyword evidence="1" id="KW-0805">Transcription regulation</keyword>
<protein>
    <submittedName>
        <fullName evidence="6">TetR family transcriptional regulator</fullName>
    </submittedName>
</protein>
<proteinExistence type="predicted"/>
<accession>A0A5J6L1E4</accession>
<dbReference type="InterPro" id="IPR041347">
    <property type="entry name" value="MftR_C"/>
</dbReference>
<dbReference type="RefSeq" id="WP_150923878.1">
    <property type="nucleotide sequence ID" value="NZ_CP044232.1"/>
</dbReference>
<organism evidence="6 7">
    <name type="scientific">Microbacterium lushaniae</name>
    <dbReference type="NCBI Taxonomy" id="2614639"/>
    <lineage>
        <taxon>Bacteria</taxon>
        <taxon>Bacillati</taxon>
        <taxon>Actinomycetota</taxon>
        <taxon>Actinomycetes</taxon>
        <taxon>Micrococcales</taxon>
        <taxon>Microbacteriaceae</taxon>
        <taxon>Microbacterium</taxon>
    </lineage>
</organism>
<evidence type="ECO:0000313" key="7">
    <source>
        <dbReference type="Proteomes" id="UP000325516"/>
    </source>
</evidence>
<feature type="DNA-binding region" description="H-T-H motif" evidence="4">
    <location>
        <begin position="34"/>
        <end position="53"/>
    </location>
</feature>
<keyword evidence="7" id="KW-1185">Reference proteome</keyword>
<dbReference type="PROSITE" id="PS50977">
    <property type="entry name" value="HTH_TETR_2"/>
    <property type="match status" value="1"/>
</dbReference>
<dbReference type="KEGG" id="mlz:F6J85_03695"/>
<dbReference type="Pfam" id="PF00440">
    <property type="entry name" value="TetR_N"/>
    <property type="match status" value="1"/>
</dbReference>
<evidence type="ECO:0000313" key="6">
    <source>
        <dbReference type="EMBL" id="QEW02287.1"/>
    </source>
</evidence>
<dbReference type="Gene3D" id="1.10.10.60">
    <property type="entry name" value="Homeodomain-like"/>
    <property type="match status" value="1"/>
</dbReference>
<reference evidence="7" key="1">
    <citation type="submission" date="2019-09" db="EMBL/GenBank/DDBJ databases">
        <title>Mumia zhuanghuii sp. nov. isolated from the intestinal contents of plateau pika (Ochotona curzoniae) in the Qinghai-Tibet plateau of China.</title>
        <authorList>
            <person name="Tian Z."/>
        </authorList>
    </citation>
    <scope>NUCLEOTIDE SEQUENCE [LARGE SCALE GENOMIC DNA]</scope>
    <source>
        <strain evidence="7">L-031</strain>
    </source>
</reference>
<dbReference type="InterPro" id="IPR009057">
    <property type="entry name" value="Homeodomain-like_sf"/>
</dbReference>
<dbReference type="Gene3D" id="1.10.357.10">
    <property type="entry name" value="Tetracycline Repressor, domain 2"/>
    <property type="match status" value="1"/>
</dbReference>
<dbReference type="Proteomes" id="UP000325516">
    <property type="component" value="Chromosome"/>
</dbReference>
<dbReference type="PRINTS" id="PR00455">
    <property type="entry name" value="HTHTETR"/>
</dbReference>
<dbReference type="SUPFAM" id="SSF46689">
    <property type="entry name" value="Homeodomain-like"/>
    <property type="match status" value="1"/>
</dbReference>
<dbReference type="GO" id="GO:0000976">
    <property type="term" value="F:transcription cis-regulatory region binding"/>
    <property type="evidence" value="ECO:0007669"/>
    <property type="project" value="TreeGrafter"/>
</dbReference>
<evidence type="ECO:0000259" key="5">
    <source>
        <dbReference type="PROSITE" id="PS50977"/>
    </source>
</evidence>
<evidence type="ECO:0000256" key="3">
    <source>
        <dbReference type="ARBA" id="ARBA00023163"/>
    </source>
</evidence>
<evidence type="ECO:0000256" key="1">
    <source>
        <dbReference type="ARBA" id="ARBA00023015"/>
    </source>
</evidence>
<dbReference type="EMBL" id="CP044232">
    <property type="protein sequence ID" value="QEW02287.1"/>
    <property type="molecule type" value="Genomic_DNA"/>
</dbReference>
<dbReference type="PANTHER" id="PTHR30055">
    <property type="entry name" value="HTH-TYPE TRANSCRIPTIONAL REGULATOR RUTR"/>
    <property type="match status" value="1"/>
</dbReference>
<keyword evidence="2 4" id="KW-0238">DNA-binding</keyword>
<name>A0A5J6L1E4_9MICO</name>
<dbReference type="Pfam" id="PF17754">
    <property type="entry name" value="TetR_C_14"/>
    <property type="match status" value="1"/>
</dbReference>
<keyword evidence="3" id="KW-0804">Transcription</keyword>